<gene>
    <name evidence="6" type="ORF">WJX75_003061</name>
</gene>
<dbReference type="PROSITE" id="PS01238">
    <property type="entry name" value="GDA1_CD39_NTPASE"/>
    <property type="match status" value="1"/>
</dbReference>
<evidence type="ECO:0008006" key="8">
    <source>
        <dbReference type="Google" id="ProtNLM"/>
    </source>
</evidence>
<sequence length="709" mass="76477">MLTSVRHQVGQTASRCAAACKALPGRRTLALVLLIALVLCSVWLGLRYRQHPEYVLVIDSGSSGTRIFAYVWRDNGAKLPSLTAVSIQAAKHKIPRRAAGDKRAYERLETEPGLDKFVADPEGLERRALRPLLEWAEAVVPRRKWHRTPLFLFGTAGMRKLPAEGRAALLDDVRAALSRSEFRFEASYANVISGEEEGVYGWIAVNYLNGHLAPSALPAPIVVQGREGAFKEEAASSESVAAAGNAAELGVETVGTLDLGGSSLEVTFLPAGKHASEATTNVSIMGVQYPLYTHVHHGYGLNDAFDRSVTLLLESAQPSRERPDQAPSREPPFTAGEERGAPDPRDENRNPDAMKSFQSRDDGGGSRAPRGLLQAEDVASGGDVARRRLTEPHVVEHPCLHKGYSSTYRRMVTHGELPKPAMVQLVGRPDYEACAAVAESVLSTKDCGAANCVLGTAQPQSSSDFFALAGFFVVFHFFGLPAGSGLADLEREGRAHCGLDWDHLRLSRGGEVHMDQYCFRVPYIVSLLRKGLAVPESRIRIGGGNEGWTLGAALAEGGRVGVGRPLIDKEQTDYTQFLHFFGLAAAVMCIFVLVWKVLSRPASSFSLSHRNDSLDLPEAPLQTSHLPPPVFPSGRLTNGLSQKPAKTPSPPGPFAVVPPVLQRPAGTLVAPVRAGSGPPAVNYYSKLSLNSSRKRQPSIDNLRGLDVPS</sequence>
<feature type="region of interest" description="Disordered" evidence="4">
    <location>
        <begin position="316"/>
        <end position="381"/>
    </location>
</feature>
<accession>A0ABR2YC94</accession>
<dbReference type="Proteomes" id="UP001491310">
    <property type="component" value="Unassembled WGS sequence"/>
</dbReference>
<dbReference type="Gene3D" id="3.30.420.150">
    <property type="entry name" value="Exopolyphosphatase. Domain 2"/>
    <property type="match status" value="1"/>
</dbReference>
<keyword evidence="5" id="KW-1133">Transmembrane helix</keyword>
<feature type="region of interest" description="Disordered" evidence="4">
    <location>
        <begin position="618"/>
        <end position="654"/>
    </location>
</feature>
<organism evidence="6 7">
    <name type="scientific">Coccomyxa subellipsoidea</name>
    <dbReference type="NCBI Taxonomy" id="248742"/>
    <lineage>
        <taxon>Eukaryota</taxon>
        <taxon>Viridiplantae</taxon>
        <taxon>Chlorophyta</taxon>
        <taxon>core chlorophytes</taxon>
        <taxon>Trebouxiophyceae</taxon>
        <taxon>Trebouxiophyceae incertae sedis</taxon>
        <taxon>Coccomyxaceae</taxon>
        <taxon>Coccomyxa</taxon>
    </lineage>
</organism>
<evidence type="ECO:0000313" key="6">
    <source>
        <dbReference type="EMBL" id="KAK9902065.1"/>
    </source>
</evidence>
<dbReference type="InterPro" id="IPR000407">
    <property type="entry name" value="GDA1_CD39_NTPase"/>
</dbReference>
<reference evidence="6 7" key="1">
    <citation type="journal article" date="2024" name="Nat. Commun.">
        <title>Phylogenomics reveals the evolutionary origins of lichenization in chlorophyte algae.</title>
        <authorList>
            <person name="Puginier C."/>
            <person name="Libourel C."/>
            <person name="Otte J."/>
            <person name="Skaloud P."/>
            <person name="Haon M."/>
            <person name="Grisel S."/>
            <person name="Petersen M."/>
            <person name="Berrin J.G."/>
            <person name="Delaux P.M."/>
            <person name="Dal Grande F."/>
            <person name="Keller J."/>
        </authorList>
    </citation>
    <scope>NUCLEOTIDE SEQUENCE [LARGE SCALE GENOMIC DNA]</scope>
    <source>
        <strain evidence="6 7">SAG 216-7</strain>
    </source>
</reference>
<evidence type="ECO:0000256" key="3">
    <source>
        <dbReference type="RuleBase" id="RU003833"/>
    </source>
</evidence>
<feature type="region of interest" description="Disordered" evidence="4">
    <location>
        <begin position="690"/>
        <end position="709"/>
    </location>
</feature>
<feature type="compositionally biased region" description="Basic and acidic residues" evidence="4">
    <location>
        <begin position="336"/>
        <end position="364"/>
    </location>
</feature>
<evidence type="ECO:0000313" key="7">
    <source>
        <dbReference type="Proteomes" id="UP001491310"/>
    </source>
</evidence>
<dbReference type="PANTHER" id="PTHR11782">
    <property type="entry name" value="ADENOSINE/GUANOSINE DIPHOSPHATASE"/>
    <property type="match status" value="1"/>
</dbReference>
<keyword evidence="5" id="KW-0812">Transmembrane</keyword>
<protein>
    <recommendedName>
        <fullName evidence="8">Nucleoside phosphatase GDA1/CD39</fullName>
    </recommendedName>
</protein>
<name>A0ABR2YC94_9CHLO</name>
<keyword evidence="5" id="KW-0472">Membrane</keyword>
<comment type="similarity">
    <text evidence="1 3">Belongs to the GDA1/CD39 NTPase family.</text>
</comment>
<evidence type="ECO:0000256" key="5">
    <source>
        <dbReference type="SAM" id="Phobius"/>
    </source>
</evidence>
<keyword evidence="7" id="KW-1185">Reference proteome</keyword>
<proteinExistence type="inferred from homology"/>
<evidence type="ECO:0000256" key="4">
    <source>
        <dbReference type="SAM" id="MobiDB-lite"/>
    </source>
</evidence>
<evidence type="ECO:0000256" key="2">
    <source>
        <dbReference type="ARBA" id="ARBA00022801"/>
    </source>
</evidence>
<dbReference type="Pfam" id="PF01150">
    <property type="entry name" value="GDA1_CD39"/>
    <property type="match status" value="1"/>
</dbReference>
<feature type="transmembrane region" description="Helical" evidence="5">
    <location>
        <begin position="28"/>
        <end position="46"/>
    </location>
</feature>
<dbReference type="EMBL" id="JALJOT010000016">
    <property type="protein sequence ID" value="KAK9902065.1"/>
    <property type="molecule type" value="Genomic_DNA"/>
</dbReference>
<feature type="transmembrane region" description="Helical" evidence="5">
    <location>
        <begin position="577"/>
        <end position="598"/>
    </location>
</feature>
<comment type="caution">
    <text evidence="6">The sequence shown here is derived from an EMBL/GenBank/DDBJ whole genome shotgun (WGS) entry which is preliminary data.</text>
</comment>
<keyword evidence="2 3" id="KW-0378">Hydrolase</keyword>
<evidence type="ECO:0000256" key="1">
    <source>
        <dbReference type="ARBA" id="ARBA00009283"/>
    </source>
</evidence>
<dbReference type="PANTHER" id="PTHR11782:SF125">
    <property type="entry name" value="APYRASE 7-RELATED"/>
    <property type="match status" value="1"/>
</dbReference>
<dbReference type="Gene3D" id="3.30.420.40">
    <property type="match status" value="1"/>
</dbReference>
<feature type="transmembrane region" description="Helical" evidence="5">
    <location>
        <begin position="465"/>
        <end position="486"/>
    </location>
</feature>